<dbReference type="EMBL" id="JAJVCZ030000010">
    <property type="protein sequence ID" value="KAL0254895.1"/>
    <property type="molecule type" value="Genomic_DNA"/>
</dbReference>
<evidence type="ECO:0000256" key="1">
    <source>
        <dbReference type="SAM" id="MobiDB-lite"/>
    </source>
</evidence>
<feature type="region of interest" description="Disordered" evidence="1">
    <location>
        <begin position="118"/>
        <end position="152"/>
    </location>
</feature>
<accession>A0ABR3C410</accession>
<name>A0ABR3C410_9PEZI</name>
<keyword evidence="3" id="KW-1185">Reference proteome</keyword>
<evidence type="ECO:0000313" key="2">
    <source>
        <dbReference type="EMBL" id="KAL0254895.1"/>
    </source>
</evidence>
<gene>
    <name evidence="2" type="ORF">SLS55_009419</name>
</gene>
<dbReference type="RefSeq" id="XP_066628766.1">
    <property type="nucleotide sequence ID" value="XM_066780820.1"/>
</dbReference>
<comment type="caution">
    <text evidence="2">The sequence shown here is derived from an EMBL/GenBank/DDBJ whole genome shotgun (WGS) entry which is preliminary data.</text>
</comment>
<dbReference type="GeneID" id="92013504"/>
<organism evidence="2 3">
    <name type="scientific">Diplodia seriata</name>
    <dbReference type="NCBI Taxonomy" id="420778"/>
    <lineage>
        <taxon>Eukaryota</taxon>
        <taxon>Fungi</taxon>
        <taxon>Dikarya</taxon>
        <taxon>Ascomycota</taxon>
        <taxon>Pezizomycotina</taxon>
        <taxon>Dothideomycetes</taxon>
        <taxon>Dothideomycetes incertae sedis</taxon>
        <taxon>Botryosphaeriales</taxon>
        <taxon>Botryosphaeriaceae</taxon>
        <taxon>Diplodia</taxon>
    </lineage>
</organism>
<dbReference type="Proteomes" id="UP001430584">
    <property type="component" value="Unassembled WGS sequence"/>
</dbReference>
<evidence type="ECO:0000313" key="3">
    <source>
        <dbReference type="Proteomes" id="UP001430584"/>
    </source>
</evidence>
<sequence length="232" mass="25737">MHCPLSNTALAPMLSDRTICCAGNALRPYAVLSRLFGIPLARTRPLPASHCSVAAFSTTVRHHSDNRDRHARNVDVTSLDITLEAHRRANREDLLRKVTPKGESIINARNTVWLRPELSPDRFDPLSGPGEKPKKSGGLTVERKKGKTRNTKQVFKRLAVTEKTGDTAKGFKRVAVTDAPDRVVPPPDYLGQYVEPLHNRDDVRDEDLPWFASSLRSGATSMERSGPRIATD</sequence>
<protein>
    <submittedName>
        <fullName evidence="2">Uncharacterized protein</fullName>
    </submittedName>
</protein>
<proteinExistence type="predicted"/>
<reference evidence="2 3" key="1">
    <citation type="submission" date="2024-02" db="EMBL/GenBank/DDBJ databases">
        <title>De novo assembly and annotation of 12 fungi associated with fruit tree decline syndrome in Ontario, Canada.</title>
        <authorList>
            <person name="Sulman M."/>
            <person name="Ellouze W."/>
            <person name="Ilyukhin E."/>
        </authorList>
    </citation>
    <scope>NUCLEOTIDE SEQUENCE [LARGE SCALE GENOMIC DNA]</scope>
    <source>
        <strain evidence="2 3">FDS-637</strain>
    </source>
</reference>